<dbReference type="EMBL" id="MSYM01000013">
    <property type="protein sequence ID" value="OLP06396.1"/>
    <property type="molecule type" value="Genomic_DNA"/>
</dbReference>
<accession>A0A1Q8YED8</accession>
<protein>
    <submittedName>
        <fullName evidence="4">Tetratricopeptide repeat family protein</fullName>
    </submittedName>
</protein>
<feature type="repeat" description="TPR" evidence="1">
    <location>
        <begin position="297"/>
        <end position="330"/>
    </location>
</feature>
<dbReference type="PROSITE" id="PS50005">
    <property type="entry name" value="TPR"/>
    <property type="match status" value="1"/>
</dbReference>
<evidence type="ECO:0000313" key="5">
    <source>
        <dbReference type="Proteomes" id="UP000185911"/>
    </source>
</evidence>
<dbReference type="RefSeq" id="WP_139313376.1">
    <property type="nucleotide sequence ID" value="NZ_MSYM01000013.1"/>
</dbReference>
<keyword evidence="3" id="KW-0472">Membrane</keyword>
<dbReference type="InterPro" id="IPR011990">
    <property type="entry name" value="TPR-like_helical_dom_sf"/>
</dbReference>
<dbReference type="Gene3D" id="1.25.40.10">
    <property type="entry name" value="Tetratricopeptide repeat domain"/>
    <property type="match status" value="1"/>
</dbReference>
<dbReference type="AlphaFoldDB" id="A0A1Q8YED8"/>
<sequence>MSVINKMLRDLDSRQPNQASGAARSSGGQLDLTAGTVALGSQNAASAASDDQPGHSLRVGLLALVVGVVAGLGWWINQRPEPMPLTAMPPATPTPATSASVTVVAQVANPPVVSPATEASDSLTFAQPAVSAAIAAPVARERPPATAASAKVVTPKPVEILAAAKALPAKILTDRLKDATELPAIQLGTRSGEPSAGIAPRAATPPAAAGFEAPKLRPLAAQDVLAQAQERWNLGQRTPAIALLQDAITRLEGAGASEATALAALTREYVRMTLAQGQASAASAMLARLEQPLAGVADIWALRGNVAQRLGHHPEAVRAYLKSLALRANEPRWMLGAAVSLAAQGQVGPAGELAEQARQAGALQPDVANYLRQLGVAVAPD</sequence>
<organism evidence="4 5">
    <name type="scientific">Rhodoferax antarcticus ANT.BR</name>
    <dbReference type="NCBI Taxonomy" id="1111071"/>
    <lineage>
        <taxon>Bacteria</taxon>
        <taxon>Pseudomonadati</taxon>
        <taxon>Pseudomonadota</taxon>
        <taxon>Betaproteobacteria</taxon>
        <taxon>Burkholderiales</taxon>
        <taxon>Comamonadaceae</taxon>
        <taxon>Rhodoferax</taxon>
    </lineage>
</organism>
<keyword evidence="3" id="KW-1133">Transmembrane helix</keyword>
<dbReference type="STRING" id="81479.RA876_07255"/>
<feature type="transmembrane region" description="Helical" evidence="3">
    <location>
        <begin position="59"/>
        <end position="76"/>
    </location>
</feature>
<proteinExistence type="predicted"/>
<gene>
    <name evidence="4" type="ORF">BLL52_2632</name>
</gene>
<keyword evidence="1" id="KW-0802">TPR repeat</keyword>
<feature type="region of interest" description="Disordered" evidence="2">
    <location>
        <begin position="1"/>
        <end position="28"/>
    </location>
</feature>
<evidence type="ECO:0000256" key="2">
    <source>
        <dbReference type="SAM" id="MobiDB-lite"/>
    </source>
</evidence>
<evidence type="ECO:0000256" key="1">
    <source>
        <dbReference type="PROSITE-ProRule" id="PRU00339"/>
    </source>
</evidence>
<name>A0A1Q8YED8_9BURK</name>
<dbReference type="InterPro" id="IPR019734">
    <property type="entry name" value="TPR_rpt"/>
</dbReference>
<keyword evidence="3" id="KW-0812">Transmembrane</keyword>
<evidence type="ECO:0000313" key="4">
    <source>
        <dbReference type="EMBL" id="OLP06396.1"/>
    </source>
</evidence>
<comment type="caution">
    <text evidence="4">The sequence shown here is derived from an EMBL/GenBank/DDBJ whole genome shotgun (WGS) entry which is preliminary data.</text>
</comment>
<keyword evidence="5" id="KW-1185">Reference proteome</keyword>
<reference evidence="4 5" key="1">
    <citation type="submission" date="2017-01" db="EMBL/GenBank/DDBJ databases">
        <title>Genome sequence of Rhodoferax antarcticus ANT.BR, a psychrophilic purple nonsulfur bacterium from an Antarctic microbial mat.</title>
        <authorList>
            <person name="Baker J."/>
            <person name="Riester C."/>
            <person name="Skinner B."/>
            <person name="Newell A."/>
            <person name="Swingley W."/>
            <person name="Madigan M."/>
            <person name="Jung D."/>
            <person name="Asao M."/>
            <person name="Chen M."/>
            <person name="Loughlin P."/>
            <person name="Pan H."/>
            <person name="Lin S."/>
            <person name="Li N."/>
            <person name="Shaw J."/>
            <person name="Prado M."/>
            <person name="Sherman C."/>
            <person name="Li X."/>
            <person name="Tang J."/>
            <person name="Blankenship R."/>
            <person name="Zhao T."/>
            <person name="Touchman J."/>
            <person name="Sattley M."/>
        </authorList>
    </citation>
    <scope>NUCLEOTIDE SEQUENCE [LARGE SCALE GENOMIC DNA]</scope>
    <source>
        <strain evidence="4 5">ANT.BR</strain>
    </source>
</reference>
<dbReference type="SUPFAM" id="SSF48452">
    <property type="entry name" value="TPR-like"/>
    <property type="match status" value="1"/>
</dbReference>
<dbReference type="Proteomes" id="UP000185911">
    <property type="component" value="Unassembled WGS sequence"/>
</dbReference>
<evidence type="ECO:0000256" key="3">
    <source>
        <dbReference type="SAM" id="Phobius"/>
    </source>
</evidence>